<evidence type="ECO:0000256" key="3">
    <source>
        <dbReference type="SAM" id="Phobius"/>
    </source>
</evidence>
<keyword evidence="3" id="KW-1133">Transmembrane helix</keyword>
<dbReference type="EMBL" id="JARBHB010000012">
    <property type="protein sequence ID" value="KAJ8872030.1"/>
    <property type="molecule type" value="Genomic_DNA"/>
</dbReference>
<name>A0ABQ9GJ41_9NEOP</name>
<keyword evidence="3" id="KW-0812">Transmembrane</keyword>
<gene>
    <name evidence="5" type="ORF">PR048_028370</name>
</gene>
<evidence type="ECO:0000256" key="1">
    <source>
        <dbReference type="ARBA" id="ARBA00001968"/>
    </source>
</evidence>
<evidence type="ECO:0000313" key="5">
    <source>
        <dbReference type="EMBL" id="KAJ8872030.1"/>
    </source>
</evidence>
<evidence type="ECO:0000313" key="6">
    <source>
        <dbReference type="Proteomes" id="UP001159363"/>
    </source>
</evidence>
<proteinExistence type="predicted"/>
<dbReference type="InterPro" id="IPR027806">
    <property type="entry name" value="HARBI1_dom"/>
</dbReference>
<dbReference type="Pfam" id="PF13359">
    <property type="entry name" value="DDE_Tnp_4"/>
    <property type="match status" value="1"/>
</dbReference>
<evidence type="ECO:0000256" key="2">
    <source>
        <dbReference type="ARBA" id="ARBA00022723"/>
    </source>
</evidence>
<organism evidence="5 6">
    <name type="scientific">Dryococelus australis</name>
    <dbReference type="NCBI Taxonomy" id="614101"/>
    <lineage>
        <taxon>Eukaryota</taxon>
        <taxon>Metazoa</taxon>
        <taxon>Ecdysozoa</taxon>
        <taxon>Arthropoda</taxon>
        <taxon>Hexapoda</taxon>
        <taxon>Insecta</taxon>
        <taxon>Pterygota</taxon>
        <taxon>Neoptera</taxon>
        <taxon>Polyneoptera</taxon>
        <taxon>Phasmatodea</taxon>
        <taxon>Verophasmatodea</taxon>
        <taxon>Anareolatae</taxon>
        <taxon>Phasmatidae</taxon>
        <taxon>Eurycanthinae</taxon>
        <taxon>Dryococelus</taxon>
    </lineage>
</organism>
<dbReference type="Proteomes" id="UP001159363">
    <property type="component" value="Chromosome 11"/>
</dbReference>
<reference evidence="5 6" key="1">
    <citation type="submission" date="2023-02" db="EMBL/GenBank/DDBJ databases">
        <title>LHISI_Scaffold_Assembly.</title>
        <authorList>
            <person name="Stuart O.P."/>
            <person name="Cleave R."/>
            <person name="Magrath M.J.L."/>
            <person name="Mikheyev A.S."/>
        </authorList>
    </citation>
    <scope>NUCLEOTIDE SEQUENCE [LARGE SCALE GENOMIC DNA]</scope>
    <source>
        <strain evidence="5">Daus_M_001</strain>
        <tissue evidence="5">Leg muscle</tissue>
    </source>
</reference>
<protein>
    <recommendedName>
        <fullName evidence="4">DDE Tnp4 domain-containing protein</fullName>
    </recommendedName>
</protein>
<sequence length="410" mass="46930">MWTAARCNTVIRDCMLVQLPGGLVLSNHRDDTSCSSQLQCIDVVVAYSYLQLRKRKKARKYWVHPYNATNIKHSPGVVSRELTQHEDKFHEFYRMSTETFYVQGQLVSEELRKQDANYRLAVSPAEKLLITIRQDQLVKLYGHIYNPFTCLSRMKVFGKTQQTAIQSNGICRTALVKLTVNIFALSVEEIQDRETQITKVFISIMLMAVADASFMFTLMDVGDLGRKRDGAVFRHSSFGKLLGKFNVPNATCLPQDTNHGTFLYYLVGDKAFFLTPYLMQPFPKRVLNDAKRTFNFSLYRRRKSVERAFGMLTSKFCVFDGPIACSEDCAVAIVKVACVLHHFIRFLEEKFQEPSDFVQTNGAVPAMPDGSRLEETPTQSQAVRMRNRLGYYLLRQEGAIAIQWRYVGLP</sequence>
<keyword evidence="3" id="KW-0472">Membrane</keyword>
<keyword evidence="2" id="KW-0479">Metal-binding</keyword>
<accession>A0ABQ9GJ41</accession>
<feature type="transmembrane region" description="Helical" evidence="3">
    <location>
        <begin position="200"/>
        <end position="219"/>
    </location>
</feature>
<keyword evidence="6" id="KW-1185">Reference proteome</keyword>
<comment type="cofactor">
    <cofactor evidence="1">
        <name>a divalent metal cation</name>
        <dbReference type="ChEBI" id="CHEBI:60240"/>
    </cofactor>
</comment>
<evidence type="ECO:0000259" key="4">
    <source>
        <dbReference type="Pfam" id="PF13359"/>
    </source>
</evidence>
<comment type="caution">
    <text evidence="5">The sequence shown here is derived from an EMBL/GenBank/DDBJ whole genome shotgun (WGS) entry which is preliminary data.</text>
</comment>
<feature type="domain" description="DDE Tnp4" evidence="4">
    <location>
        <begin position="203"/>
        <end position="341"/>
    </location>
</feature>